<dbReference type="GO" id="GO:0005886">
    <property type="term" value="C:plasma membrane"/>
    <property type="evidence" value="ECO:0007669"/>
    <property type="project" value="TreeGrafter"/>
</dbReference>
<evidence type="ECO:0000256" key="12">
    <source>
        <dbReference type="ARBA" id="ARBA00023136"/>
    </source>
</evidence>
<keyword evidence="9" id="KW-0067">ATP-binding</keyword>
<dbReference type="PANTHER" id="PTHR45436">
    <property type="entry name" value="SENSOR HISTIDINE KINASE YKOH"/>
    <property type="match status" value="1"/>
</dbReference>
<keyword evidence="10 13" id="KW-1133">Transmembrane helix</keyword>
<protein>
    <recommendedName>
        <fullName evidence="3">histidine kinase</fullName>
        <ecNumber evidence="3">2.7.13.3</ecNumber>
    </recommendedName>
</protein>
<keyword evidence="6 13" id="KW-0812">Transmembrane</keyword>
<dbReference type="Proteomes" id="UP000000366">
    <property type="component" value="Chromosome"/>
</dbReference>
<dbReference type="GO" id="GO:0000155">
    <property type="term" value="F:phosphorelay sensor kinase activity"/>
    <property type="evidence" value="ECO:0007669"/>
    <property type="project" value="InterPro"/>
</dbReference>
<dbReference type="InterPro" id="IPR036890">
    <property type="entry name" value="HATPase_C_sf"/>
</dbReference>
<dbReference type="PRINTS" id="PR00344">
    <property type="entry name" value="BCTRLSENSOR"/>
</dbReference>
<sequence length="440" mass="47100">MKPEPGAPPSPPWRLEQRLRRQLLLALAVLWLVGAVTALVGQQHELHDVLDDALEDTAERALNLPLRSDAAPEAPQGDDDDEHARLQIFDRDGHLLWRSAEAPLTPLADLRRKGTRSEGGWRVSVQRRDDGSRQAVAAEPLEVRHEALGQAALWLLTPLLALLPLAALLVHLVLRRGFRRLEPLRAGLARREGADLSPLPLDGLPGELRPLVETLNALLARVSALLQAERQFAAAGAHELRTPLAAARAQAQRLAQEARDVGLTERADALVRQLDRLAALASRLLQIARIESGVALKREPVDLAQLATLVADEFPEARPGGRLRVEAGPVVIVAADTDALGIALRNLIDNALKHGGPAAQVTVQAGPGSISVRDDGPGVPPDSLTRLVRPFERGASAAEGSGLGLAMVETIARQSGAQLELRSPVAGGHGFEATLRFADP</sequence>
<evidence type="ECO:0000256" key="6">
    <source>
        <dbReference type="ARBA" id="ARBA00022692"/>
    </source>
</evidence>
<dbReference type="SMART" id="SM00388">
    <property type="entry name" value="HisKA"/>
    <property type="match status" value="1"/>
</dbReference>
<dbReference type="GO" id="GO:0005524">
    <property type="term" value="F:ATP binding"/>
    <property type="evidence" value="ECO:0007669"/>
    <property type="project" value="UniProtKB-KW"/>
</dbReference>
<feature type="domain" description="HAMP" evidence="15">
    <location>
        <begin position="175"/>
        <end position="227"/>
    </location>
</feature>
<keyword evidence="7" id="KW-0547">Nucleotide-binding</keyword>
<keyword evidence="17" id="KW-1185">Reference proteome</keyword>
<dbReference type="STRING" id="420662.Mpe_A3149"/>
<dbReference type="InterPro" id="IPR005467">
    <property type="entry name" value="His_kinase_dom"/>
</dbReference>
<dbReference type="SMART" id="SM00387">
    <property type="entry name" value="HATPase_c"/>
    <property type="match status" value="1"/>
</dbReference>
<dbReference type="PANTHER" id="PTHR45436:SF14">
    <property type="entry name" value="SENSOR PROTEIN QSEC"/>
    <property type="match status" value="1"/>
</dbReference>
<evidence type="ECO:0000259" key="14">
    <source>
        <dbReference type="PROSITE" id="PS50109"/>
    </source>
</evidence>
<dbReference type="AlphaFoldDB" id="A2SKL3"/>
<dbReference type="KEGG" id="mpt:Mpe_A3149"/>
<dbReference type="InterPro" id="IPR036097">
    <property type="entry name" value="HisK_dim/P_sf"/>
</dbReference>
<evidence type="ECO:0000256" key="2">
    <source>
        <dbReference type="ARBA" id="ARBA00004141"/>
    </source>
</evidence>
<dbReference type="Pfam" id="PF00512">
    <property type="entry name" value="HisKA"/>
    <property type="match status" value="1"/>
</dbReference>
<keyword evidence="4" id="KW-0597">Phosphoprotein</keyword>
<dbReference type="Gene3D" id="1.10.287.130">
    <property type="match status" value="1"/>
</dbReference>
<dbReference type="EMBL" id="CP000555">
    <property type="protein sequence ID" value="ABM96102.1"/>
    <property type="molecule type" value="Genomic_DNA"/>
</dbReference>
<dbReference type="SUPFAM" id="SSF55874">
    <property type="entry name" value="ATPase domain of HSP90 chaperone/DNA topoisomerase II/histidine kinase"/>
    <property type="match status" value="1"/>
</dbReference>
<comment type="catalytic activity">
    <reaction evidence="1">
        <text>ATP + protein L-histidine = ADP + protein N-phospho-L-histidine.</text>
        <dbReference type="EC" id="2.7.13.3"/>
    </reaction>
</comment>
<dbReference type="InterPro" id="IPR003660">
    <property type="entry name" value="HAMP_dom"/>
</dbReference>
<keyword evidence="11" id="KW-0902">Two-component regulatory system</keyword>
<dbReference type="RefSeq" id="WP_011830725.1">
    <property type="nucleotide sequence ID" value="NC_008825.1"/>
</dbReference>
<dbReference type="EC" id="2.7.13.3" evidence="3"/>
<evidence type="ECO:0000256" key="1">
    <source>
        <dbReference type="ARBA" id="ARBA00000085"/>
    </source>
</evidence>
<evidence type="ECO:0000256" key="13">
    <source>
        <dbReference type="SAM" id="Phobius"/>
    </source>
</evidence>
<evidence type="ECO:0000256" key="3">
    <source>
        <dbReference type="ARBA" id="ARBA00012438"/>
    </source>
</evidence>
<dbReference type="CDD" id="cd00082">
    <property type="entry name" value="HisKA"/>
    <property type="match status" value="1"/>
</dbReference>
<feature type="domain" description="Histidine kinase" evidence="14">
    <location>
        <begin position="235"/>
        <end position="439"/>
    </location>
</feature>
<dbReference type="eggNOG" id="COG2205">
    <property type="taxonomic scope" value="Bacteria"/>
</dbReference>
<dbReference type="SUPFAM" id="SSF47384">
    <property type="entry name" value="Homodimeric domain of signal transducing histidine kinase"/>
    <property type="match status" value="1"/>
</dbReference>
<dbReference type="InterPro" id="IPR003594">
    <property type="entry name" value="HATPase_dom"/>
</dbReference>
<reference evidence="16 17" key="1">
    <citation type="journal article" date="2007" name="J. Bacteriol.">
        <title>Whole-genome analysis of the methyl tert-butyl ether-degrading beta-proteobacterium Methylibium petroleiphilum PM1.</title>
        <authorList>
            <person name="Kane S.R."/>
            <person name="Chakicherla A.Y."/>
            <person name="Chain P.S.G."/>
            <person name="Schmidt R."/>
            <person name="Shin M.W."/>
            <person name="Legler T.C."/>
            <person name="Scow K.M."/>
            <person name="Larimer F.W."/>
            <person name="Lucas S.M."/>
            <person name="Richardson P.M."/>
            <person name="Hristova K.R."/>
        </authorList>
    </citation>
    <scope>NUCLEOTIDE SEQUENCE [LARGE SCALE GENOMIC DNA]</scope>
    <source>
        <strain evidence="17">ATCC BAA-1232 / LMG 22953 / PM1</strain>
    </source>
</reference>
<dbReference type="HOGENOM" id="CLU_000445_89_37_4"/>
<dbReference type="InterPro" id="IPR004358">
    <property type="entry name" value="Sig_transdc_His_kin-like_C"/>
</dbReference>
<dbReference type="Pfam" id="PF02518">
    <property type="entry name" value="HATPase_c"/>
    <property type="match status" value="1"/>
</dbReference>
<evidence type="ECO:0000256" key="4">
    <source>
        <dbReference type="ARBA" id="ARBA00022553"/>
    </source>
</evidence>
<evidence type="ECO:0000313" key="17">
    <source>
        <dbReference type="Proteomes" id="UP000000366"/>
    </source>
</evidence>
<keyword evidence="8 16" id="KW-0418">Kinase</keyword>
<keyword evidence="5" id="KW-0808">Transferase</keyword>
<proteinExistence type="predicted"/>
<comment type="subcellular location">
    <subcellularLocation>
        <location evidence="2">Membrane</location>
        <topology evidence="2">Multi-pass membrane protein</topology>
    </subcellularLocation>
</comment>
<evidence type="ECO:0000256" key="11">
    <source>
        <dbReference type="ARBA" id="ARBA00023012"/>
    </source>
</evidence>
<dbReference type="CDD" id="cd00075">
    <property type="entry name" value="HATPase"/>
    <property type="match status" value="1"/>
</dbReference>
<keyword evidence="12 13" id="KW-0472">Membrane</keyword>
<evidence type="ECO:0000256" key="10">
    <source>
        <dbReference type="ARBA" id="ARBA00022989"/>
    </source>
</evidence>
<feature type="transmembrane region" description="Helical" evidence="13">
    <location>
        <begin position="23"/>
        <end position="41"/>
    </location>
</feature>
<dbReference type="PROSITE" id="PS50109">
    <property type="entry name" value="HIS_KIN"/>
    <property type="match status" value="1"/>
</dbReference>
<name>A2SKL3_METPP</name>
<evidence type="ECO:0000256" key="5">
    <source>
        <dbReference type="ARBA" id="ARBA00022679"/>
    </source>
</evidence>
<organism evidence="16 17">
    <name type="scientific">Methylibium petroleiphilum (strain ATCC BAA-1232 / LMG 22953 / PM1)</name>
    <dbReference type="NCBI Taxonomy" id="420662"/>
    <lineage>
        <taxon>Bacteria</taxon>
        <taxon>Pseudomonadati</taxon>
        <taxon>Pseudomonadota</taxon>
        <taxon>Betaproteobacteria</taxon>
        <taxon>Burkholderiales</taxon>
        <taxon>Sphaerotilaceae</taxon>
        <taxon>Methylibium</taxon>
    </lineage>
</organism>
<evidence type="ECO:0000313" key="16">
    <source>
        <dbReference type="EMBL" id="ABM96102.1"/>
    </source>
</evidence>
<accession>A2SKL3</accession>
<dbReference type="InterPro" id="IPR003661">
    <property type="entry name" value="HisK_dim/P_dom"/>
</dbReference>
<evidence type="ECO:0000259" key="15">
    <source>
        <dbReference type="PROSITE" id="PS50885"/>
    </source>
</evidence>
<gene>
    <name evidence="16" type="ordered locus">Mpe_A3149</name>
</gene>
<evidence type="ECO:0000256" key="7">
    <source>
        <dbReference type="ARBA" id="ARBA00022741"/>
    </source>
</evidence>
<dbReference type="Gene3D" id="3.30.565.10">
    <property type="entry name" value="Histidine kinase-like ATPase, C-terminal domain"/>
    <property type="match status" value="1"/>
</dbReference>
<feature type="transmembrane region" description="Helical" evidence="13">
    <location>
        <begin position="151"/>
        <end position="174"/>
    </location>
</feature>
<evidence type="ECO:0000256" key="9">
    <source>
        <dbReference type="ARBA" id="ARBA00022840"/>
    </source>
</evidence>
<evidence type="ECO:0000256" key="8">
    <source>
        <dbReference type="ARBA" id="ARBA00022777"/>
    </source>
</evidence>
<dbReference type="PROSITE" id="PS50885">
    <property type="entry name" value="HAMP"/>
    <property type="match status" value="1"/>
</dbReference>
<dbReference type="InterPro" id="IPR050428">
    <property type="entry name" value="TCS_sensor_his_kinase"/>
</dbReference>